<sequence>MGVCCSDGLLLQPTDPPYSEEENGTATPDPEVQCWLTNPLSHLGAEEQRQWLRAVFGFKTEDGTGEGEKIDESRGRSRTNKDVEEGREENTADGCGS</sequence>
<evidence type="ECO:0000313" key="3">
    <source>
        <dbReference type="Proteomes" id="UP001066276"/>
    </source>
</evidence>
<comment type="caution">
    <text evidence="2">The sequence shown here is derived from an EMBL/GenBank/DDBJ whole genome shotgun (WGS) entry which is preliminary data.</text>
</comment>
<feature type="region of interest" description="Disordered" evidence="1">
    <location>
        <begin position="1"/>
        <end position="31"/>
    </location>
</feature>
<dbReference type="EMBL" id="JANPWB010000004">
    <property type="protein sequence ID" value="KAJ1190972.1"/>
    <property type="molecule type" value="Genomic_DNA"/>
</dbReference>
<keyword evidence="3" id="KW-1185">Reference proteome</keyword>
<evidence type="ECO:0000313" key="2">
    <source>
        <dbReference type="EMBL" id="KAJ1190972.1"/>
    </source>
</evidence>
<gene>
    <name evidence="2" type="ORF">NDU88_000289</name>
</gene>
<reference evidence="2" key="1">
    <citation type="journal article" date="2022" name="bioRxiv">
        <title>Sequencing and chromosome-scale assembly of the giantPleurodeles waltlgenome.</title>
        <authorList>
            <person name="Brown T."/>
            <person name="Elewa A."/>
            <person name="Iarovenko S."/>
            <person name="Subramanian E."/>
            <person name="Araus A.J."/>
            <person name="Petzold A."/>
            <person name="Susuki M."/>
            <person name="Suzuki K.-i.T."/>
            <person name="Hayashi T."/>
            <person name="Toyoda A."/>
            <person name="Oliveira C."/>
            <person name="Osipova E."/>
            <person name="Leigh N.D."/>
            <person name="Simon A."/>
            <person name="Yun M.H."/>
        </authorList>
    </citation>
    <scope>NUCLEOTIDE SEQUENCE</scope>
    <source>
        <strain evidence="2">20211129_DDA</strain>
        <tissue evidence="2">Liver</tissue>
    </source>
</reference>
<protein>
    <submittedName>
        <fullName evidence="2">Uncharacterized protein</fullName>
    </submittedName>
</protein>
<feature type="compositionally biased region" description="Basic and acidic residues" evidence="1">
    <location>
        <begin position="59"/>
        <end position="90"/>
    </location>
</feature>
<feature type="region of interest" description="Disordered" evidence="1">
    <location>
        <begin position="58"/>
        <end position="97"/>
    </location>
</feature>
<dbReference type="Proteomes" id="UP001066276">
    <property type="component" value="Chromosome 2_2"/>
</dbReference>
<accession>A0AAV7UPK2</accession>
<proteinExistence type="predicted"/>
<organism evidence="2 3">
    <name type="scientific">Pleurodeles waltl</name>
    <name type="common">Iberian ribbed newt</name>
    <dbReference type="NCBI Taxonomy" id="8319"/>
    <lineage>
        <taxon>Eukaryota</taxon>
        <taxon>Metazoa</taxon>
        <taxon>Chordata</taxon>
        <taxon>Craniata</taxon>
        <taxon>Vertebrata</taxon>
        <taxon>Euteleostomi</taxon>
        <taxon>Amphibia</taxon>
        <taxon>Batrachia</taxon>
        <taxon>Caudata</taxon>
        <taxon>Salamandroidea</taxon>
        <taxon>Salamandridae</taxon>
        <taxon>Pleurodelinae</taxon>
        <taxon>Pleurodeles</taxon>
    </lineage>
</organism>
<name>A0AAV7UPK2_PLEWA</name>
<dbReference type="AlphaFoldDB" id="A0AAV7UPK2"/>
<evidence type="ECO:0000256" key="1">
    <source>
        <dbReference type="SAM" id="MobiDB-lite"/>
    </source>
</evidence>